<feature type="domain" description="Trafficking protein particle complex subunit 11" evidence="3">
    <location>
        <begin position="351"/>
        <end position="625"/>
    </location>
</feature>
<dbReference type="Pfam" id="PF07919">
    <property type="entry name" value="Gryzun"/>
    <property type="match status" value="1"/>
</dbReference>
<reference evidence="4 5" key="1">
    <citation type="submission" date="2023-08" db="EMBL/GenBank/DDBJ databases">
        <title>Black Yeasts Isolated from many extreme environments.</title>
        <authorList>
            <person name="Coleine C."/>
            <person name="Stajich J.E."/>
            <person name="Selbmann L."/>
        </authorList>
    </citation>
    <scope>NUCLEOTIDE SEQUENCE [LARGE SCALE GENOMIC DNA]</scope>
    <source>
        <strain evidence="4 5">CCFEE 5885</strain>
    </source>
</reference>
<dbReference type="Pfam" id="PF11817">
    <property type="entry name" value="Foie-gras_1"/>
    <property type="match status" value="1"/>
</dbReference>
<evidence type="ECO:0000256" key="1">
    <source>
        <dbReference type="SAM" id="MobiDB-lite"/>
    </source>
</evidence>
<evidence type="ECO:0000313" key="4">
    <source>
        <dbReference type="EMBL" id="KAK5092764.1"/>
    </source>
</evidence>
<feature type="region of interest" description="Disordered" evidence="1">
    <location>
        <begin position="91"/>
        <end position="132"/>
    </location>
</feature>
<evidence type="ECO:0000259" key="2">
    <source>
        <dbReference type="Pfam" id="PF07919"/>
    </source>
</evidence>
<evidence type="ECO:0000313" key="5">
    <source>
        <dbReference type="Proteomes" id="UP001345013"/>
    </source>
</evidence>
<evidence type="ECO:0008006" key="6">
    <source>
        <dbReference type="Google" id="ProtNLM"/>
    </source>
</evidence>
<dbReference type="PANTHER" id="PTHR14374">
    <property type="entry name" value="FOIE GRAS"/>
    <property type="match status" value="1"/>
</dbReference>
<name>A0ABR0KAI6_9EURO</name>
<comment type="caution">
    <text evidence="4">The sequence shown here is derived from an EMBL/GenBank/DDBJ whole genome shotgun (WGS) entry which is preliminary data.</text>
</comment>
<keyword evidence="5" id="KW-1185">Reference proteome</keyword>
<evidence type="ECO:0000259" key="3">
    <source>
        <dbReference type="Pfam" id="PF11817"/>
    </source>
</evidence>
<accession>A0ABR0KAI6</accession>
<proteinExistence type="predicted"/>
<gene>
    <name evidence="4" type="ORF">LTR24_004956</name>
</gene>
<feature type="domain" description="Gryzun putative trafficking through Golgi" evidence="2">
    <location>
        <begin position="648"/>
        <end position="1235"/>
    </location>
</feature>
<protein>
    <recommendedName>
        <fullName evidence="6">Trafficking protein particle complex subunit 11</fullName>
    </recommendedName>
</protein>
<dbReference type="PANTHER" id="PTHR14374:SF0">
    <property type="entry name" value="TRAFFICKING PROTEIN PARTICLE COMPLEX SUBUNIT 11"/>
    <property type="match status" value="1"/>
</dbReference>
<organism evidence="4 5">
    <name type="scientific">Lithohypha guttulata</name>
    <dbReference type="NCBI Taxonomy" id="1690604"/>
    <lineage>
        <taxon>Eukaryota</taxon>
        <taxon>Fungi</taxon>
        <taxon>Dikarya</taxon>
        <taxon>Ascomycota</taxon>
        <taxon>Pezizomycotina</taxon>
        <taxon>Eurotiomycetes</taxon>
        <taxon>Chaetothyriomycetidae</taxon>
        <taxon>Chaetothyriales</taxon>
        <taxon>Trichomeriaceae</taxon>
        <taxon>Lithohypha</taxon>
    </lineage>
</organism>
<dbReference type="InterPro" id="IPR012880">
    <property type="entry name" value="Gryzun"/>
</dbReference>
<sequence>MEAYPSDYVAHNLPLVLLAGLEPNRAETPIGETTQEFLGDGGFRLRADLAPLHHPLTKDLRATLLSYDRSDAPWRSLSPDKTEQAQAFKIRSVGRANTLPPRKAPPPPHSPRLRPTNDNGLSPPPLTLHSTLSPLSPSSPLYPDGIISPLWITKHQHRLPSVLVSFYNLISDPNTSSLEDNKLKAEVNTVRRLISSTNYKTRFVVVLVADGPINHTELEERLVNIRGGTNIESKALYYLPSASSQSEIDEFAKVLFSTIQPTCIEYYRDLSKHARRKRNRNVVPQPTVPPTQATSSVLSLQGWNVRYEFKLGIFAETRQELDAASRNYEQAYEGLFHSELLGDAISAYSPRFDEARMLADIIAIRLIRCALWSSQTVVAARWWTKHQDRIRELVDRRGKGTDNYGWEAWQSIWSKVMAELVERSETFKVATSHLPPGATPPVQILPTTPTANIERQLPWEYLHHEGYWLNIARKHVEARRKHAMSIADEYTFESNRSTKQSKKSAFPYDTYLAPDPAFERRLLDESGDNYVRRICTIIDDSIQAFQSRDQSRMVESLGFYQARENHNIQKWPETILPLRTLWNQSSWRSQGWLLLLSQVGEVLLKVACETNDYELCLRLVWELVALQRWRDNTSLRQAPEPLSAALDLDTAITPLAMSFVFASDSGHVGEPVAVQLSLSSFSQPLPLALEVVEVKVAFDGGINAILLSKETIEEPIDQSSETMITHIELQEAGANPEKQSKRLSMADTAYSTGAIKFASSPGRTNVLNFKVIPREAGPVSVASIIVLLRNESRELTLNAGALSGSDAVWWERRNGRPVCRPFGMHRDVATMTVLPKPPKLGIKFPSLKSTYYTNETLALQIEVSNGEEAEIDGHIEARLISPANGTLNLHWEHSDAMATVKDGDIKEAVLPPAAIRGLAVGIPNTYTIIVSGLTDSVDHELELKVAYALTSDPASTLTKQTMVDLRVVHPFEVNTLFMPRVHEQAWPDFFASPTTAADQPQGLKQKYLVRADVVCFAQEELKVHTLELKARRIVGGAICTTSTGRIKSSSNGSQNTAPEDDIRILPEKTEQFVFDLELQKLVLGDRSPVATDFAINITWSRPDSEETNTSTLVLPKFLAPMSEPRVLVRASKVDARDGMYLLTYTIENPSMHFLTFNVTMEGGEGLAFSGPKSRSVSLVPISRYDIRYHVYMQKSKEWVRVQLEVLDAFFGQTLKVQPASEGVRLDKQASVQIWCEG</sequence>
<dbReference type="Proteomes" id="UP001345013">
    <property type="component" value="Unassembled WGS sequence"/>
</dbReference>
<dbReference type="InterPro" id="IPR021773">
    <property type="entry name" value="TPC11"/>
</dbReference>
<dbReference type="EMBL" id="JAVRRG010000053">
    <property type="protein sequence ID" value="KAK5092764.1"/>
    <property type="molecule type" value="Genomic_DNA"/>
</dbReference>